<keyword evidence="3" id="KW-1185">Reference proteome</keyword>
<evidence type="ECO:0000313" key="2">
    <source>
        <dbReference type="EMBL" id="RHZ86323.1"/>
    </source>
</evidence>
<dbReference type="EMBL" id="PQFF01000049">
    <property type="protein sequence ID" value="RHZ86323.1"/>
    <property type="molecule type" value="Genomic_DNA"/>
</dbReference>
<name>A0A397JN15_9GLOM</name>
<evidence type="ECO:0000313" key="3">
    <source>
        <dbReference type="Proteomes" id="UP000266861"/>
    </source>
</evidence>
<comment type="caution">
    <text evidence="2">The sequence shown here is derived from an EMBL/GenBank/DDBJ whole genome shotgun (WGS) entry which is preliminary data.</text>
</comment>
<protein>
    <submittedName>
        <fullName evidence="2">Uncharacterized protein</fullName>
    </submittedName>
</protein>
<reference evidence="2 3" key="1">
    <citation type="submission" date="2018-08" db="EMBL/GenBank/DDBJ databases">
        <title>Genome and evolution of the arbuscular mycorrhizal fungus Diversispora epigaea (formerly Glomus versiforme) and its bacterial endosymbionts.</title>
        <authorList>
            <person name="Sun X."/>
            <person name="Fei Z."/>
            <person name="Harrison M."/>
        </authorList>
    </citation>
    <scope>NUCLEOTIDE SEQUENCE [LARGE SCALE GENOMIC DNA]</scope>
    <source>
        <strain evidence="2 3">IT104</strain>
    </source>
</reference>
<feature type="region of interest" description="Disordered" evidence="1">
    <location>
        <begin position="16"/>
        <end position="87"/>
    </location>
</feature>
<dbReference type="Proteomes" id="UP000266861">
    <property type="component" value="Unassembled WGS sequence"/>
</dbReference>
<gene>
    <name evidence="2" type="ORF">Glove_52g71</name>
</gene>
<feature type="compositionally biased region" description="Basic and acidic residues" evidence="1">
    <location>
        <begin position="32"/>
        <end position="87"/>
    </location>
</feature>
<evidence type="ECO:0000256" key="1">
    <source>
        <dbReference type="SAM" id="MobiDB-lite"/>
    </source>
</evidence>
<proteinExistence type="predicted"/>
<accession>A0A397JN15</accession>
<organism evidence="2 3">
    <name type="scientific">Diversispora epigaea</name>
    <dbReference type="NCBI Taxonomy" id="1348612"/>
    <lineage>
        <taxon>Eukaryota</taxon>
        <taxon>Fungi</taxon>
        <taxon>Fungi incertae sedis</taxon>
        <taxon>Mucoromycota</taxon>
        <taxon>Glomeromycotina</taxon>
        <taxon>Glomeromycetes</taxon>
        <taxon>Diversisporales</taxon>
        <taxon>Diversisporaceae</taxon>
        <taxon>Diversispora</taxon>
    </lineage>
</organism>
<sequence>MKVFDTNNLRKYYVYVGDEVKSESSDSSSGRGNKEGREAEAEEGHKAEAEEGRKAEAEEGREAEAEEGREKEAHEYEEYVDSKEYSI</sequence>
<dbReference type="AlphaFoldDB" id="A0A397JN15"/>